<name>A7RRB3_NEMVE</name>
<dbReference type="PhylomeDB" id="A7RRB3"/>
<reference evidence="2 3" key="1">
    <citation type="journal article" date="2007" name="Science">
        <title>Sea anemone genome reveals ancestral eumetazoan gene repertoire and genomic organization.</title>
        <authorList>
            <person name="Putnam N.H."/>
            <person name="Srivastava M."/>
            <person name="Hellsten U."/>
            <person name="Dirks B."/>
            <person name="Chapman J."/>
            <person name="Salamov A."/>
            <person name="Terry A."/>
            <person name="Shapiro H."/>
            <person name="Lindquist E."/>
            <person name="Kapitonov V.V."/>
            <person name="Jurka J."/>
            <person name="Genikhovich G."/>
            <person name="Grigoriev I.V."/>
            <person name="Lucas S.M."/>
            <person name="Steele R.E."/>
            <person name="Finnerty J.R."/>
            <person name="Technau U."/>
            <person name="Martindale M.Q."/>
            <person name="Rokhsar D.S."/>
        </authorList>
    </citation>
    <scope>NUCLEOTIDE SEQUENCE [LARGE SCALE GENOMIC DNA]</scope>
    <source>
        <strain evidence="3">CH2 X CH6</strain>
    </source>
</reference>
<evidence type="ECO:0000313" key="3">
    <source>
        <dbReference type="Proteomes" id="UP000001593"/>
    </source>
</evidence>
<keyword evidence="3" id="KW-1185">Reference proteome</keyword>
<evidence type="ECO:0000313" key="2">
    <source>
        <dbReference type="EMBL" id="EDO45980.1"/>
    </source>
</evidence>
<dbReference type="OMA" id="LSINTIC"/>
<proteinExistence type="predicted"/>
<sequence>MAASRSHIFDISTPSLLEHDPSEQGTESRKMTMNIKIKLQDKSLAGCRETKNSHLERFPEAQEQSDGKHALIVFKKTMQELIKNAVQERNFSEDATILTKAAAVIRKDMFDQEGFMFSGSFSDGCQQRSVPASLISLVAMLLNGAILFNAKVESAKKSKTGQTRHTKLREPTLPLYIGFTVHAMTRSESLITKLYQLGVSVAYQRIVELEDMIASSVSERFVDDGVAAPACLRKRVFTVGALDNLDHNPSSTTAASSFHGTRISMLQLPMSAKQGEERPPVTLPLNGTGHHLPEEYAVVPPVELDTSKAVVSGCRMEELESCISEEKKKEDQWAEYLSLKLTDDSHAITFLNPDQIPVITVDQPLFALAKMVQWKWLASHGEQAYVVMMGGLHIEMALWSVVGDLLDGSGWTAAITESNVASSGEADSFLRVTHLTRTRHAHQVTVLALQKQKSEAFSHRGDQLTTAEWEETMKSSPTFRFWNVILHYQMLVLLVVRAQRQRNFVLYVEALEELVPLFFVLDHVNYARWTPIHIRDMKSLPQSITEKFQDEGQFVLSRTGYDFSAMPFDQAHEQENKIVKSAGGAVGLTENPTAFRRWMLSGPETTRLLQQFEGQYLDDTDSETGDRTNHETGLSSQKTFKIQVNNLIDVIRKMGNPFLDNFPELVTLDSRDCMDNEVAETIVNLDALGKSQYSSFLKDVIKDRTVAIGKSLKQNKLPLFRKQASHNKSKQSKTISLLQNNVALFAQMYIAMQSRDADLREFFSHEVQPFPPSLSEFGSLRLPTAKSDLLNLKEATREKRGTGLRRKVEGGTKIPPKWMEFLRDPRNKQKLFQFLSVKVAEFPWFTVRKEVYITSGVSVTSIGSEAAMPDCSHEEADTRIVVHIRHAVETSHAKEVIVRTVDTDIVVILAGKFHQLKSQPELHLWVAYGMGRHFRYLSINTICEGLGEARFIALPVFHALSGCDTTSSFYGKGKLTAWQTWDIYKDVTPTLQFLALNPFHQLTLDSEHFKRIERFTVILYDKLSPFACINDARMELFCKNNRAMDKLPPTKDTLLQHVKRCIYQAGIWTSSEISQPVLPSPDQFAWIKEAGTWVPGWITIPEVSKACSELTKCNSKGVCTRCKCIKAHLECTLLCKCKCRNT</sequence>
<dbReference type="PANTHER" id="PTHR47018">
    <property type="entry name" value="CXC DOMAIN-CONTAINING PROTEIN-RELATED"/>
    <property type="match status" value="1"/>
</dbReference>
<feature type="compositionally biased region" description="Basic and acidic residues" evidence="1">
    <location>
        <begin position="17"/>
        <end position="28"/>
    </location>
</feature>
<accession>A7RRB3</accession>
<evidence type="ECO:0008006" key="4">
    <source>
        <dbReference type="Google" id="ProtNLM"/>
    </source>
</evidence>
<feature type="region of interest" description="Disordered" evidence="1">
    <location>
        <begin position="1"/>
        <end position="28"/>
    </location>
</feature>
<dbReference type="InParanoid" id="A7RRB3"/>
<organism evidence="2 3">
    <name type="scientific">Nematostella vectensis</name>
    <name type="common">Starlet sea anemone</name>
    <dbReference type="NCBI Taxonomy" id="45351"/>
    <lineage>
        <taxon>Eukaryota</taxon>
        <taxon>Metazoa</taxon>
        <taxon>Cnidaria</taxon>
        <taxon>Anthozoa</taxon>
        <taxon>Hexacorallia</taxon>
        <taxon>Actiniaria</taxon>
        <taxon>Edwardsiidae</taxon>
        <taxon>Nematostella</taxon>
    </lineage>
</organism>
<dbReference type="PANTHER" id="PTHR47018:SF2">
    <property type="entry name" value="TESMIN_TSO1-LIKE CXC DOMAIN-CONTAINING PROTEIN"/>
    <property type="match status" value="1"/>
</dbReference>
<dbReference type="eggNOG" id="ENOG502QUFX">
    <property type="taxonomic scope" value="Eukaryota"/>
</dbReference>
<dbReference type="Proteomes" id="UP000001593">
    <property type="component" value="Unassembled WGS sequence"/>
</dbReference>
<dbReference type="AlphaFoldDB" id="A7RRB3"/>
<dbReference type="HOGENOM" id="CLU_003855_0_0_1"/>
<gene>
    <name evidence="2" type="ORF">NEMVEDRAFT_v1g200958</name>
</gene>
<dbReference type="EMBL" id="DS469531">
    <property type="protein sequence ID" value="EDO45980.1"/>
    <property type="molecule type" value="Genomic_DNA"/>
</dbReference>
<evidence type="ECO:0000256" key="1">
    <source>
        <dbReference type="SAM" id="MobiDB-lite"/>
    </source>
</evidence>
<protein>
    <recommendedName>
        <fullName evidence="4">Tesmin/TSO1-like CXC domain-containing protein</fullName>
    </recommendedName>
</protein>